<reference evidence="3 4" key="1">
    <citation type="submission" date="2020-05" db="EMBL/GenBank/DDBJ databases">
        <title>Sulfurimonas marisnigri, sp. nov., and Sulfurimonas baltica, sp. nov., manganese oxide reducing chemolithoautotrophs of the class Epsilonproteobacteria isolated from the pelagic redoxclines of the Black and Baltic Seas and emended description of the genus Sulfurimonas.</title>
        <authorList>
            <person name="Henkel J.V."/>
            <person name="Laudan C."/>
            <person name="Werner J."/>
            <person name="Neu T."/>
            <person name="Plewe S."/>
            <person name="Sproer C."/>
            <person name="Bunk B."/>
            <person name="Schulz-Vogt H.N."/>
        </authorList>
    </citation>
    <scope>NUCLEOTIDE SEQUENCE [LARGE SCALE GENOMIC DNA]</scope>
    <source>
        <strain evidence="3 4">GD2</strain>
    </source>
</reference>
<dbReference type="Pfam" id="PF11853">
    <property type="entry name" value="DUF3373"/>
    <property type="match status" value="1"/>
</dbReference>
<dbReference type="KEGG" id="sbal:HUE88_01350"/>
<keyword evidence="2" id="KW-0732">Signal</keyword>
<feature type="signal peptide" evidence="2">
    <location>
        <begin position="1"/>
        <end position="21"/>
    </location>
</feature>
<proteinExistence type="predicted"/>
<protein>
    <submittedName>
        <fullName evidence="3">DUF3373 family protein</fullName>
    </submittedName>
</protein>
<accession>A0A7S7LVX4</accession>
<sequence length="524" mass="58426">MNRPLLLSLAAAALLSTNLSAQSMYERFEAMEKEMNQLKRELSALKSSKSSTKTDEEEQEEVASSVTSTEDETVAVAEDKEEDDGEEIATNEDRIYELEEAVSQLNRSTSGSHLKFKVDYRFAIENMNYTMADGSEAKNNAFMTNRLWINTAYKATNNLSFSAQFAYNKAFGERSGASVPASNSFEGFDWIANENAYDDKLRVRSAYFFYRNTEFMGLDIPWTISIGRRPSTNGHLINLRDDDKASSPLGHAINVEFDGLSSKFVINKNTGTYVKFCAGRGMSNAAPKFSSTPYAEVSSDNTNIDLAGLIFVPFDNKQYSVATQYYYANNLIDAVNPNDQTAGFDTVGGLHSASINFTAKGIGNEWSNFLDDSTFFVSLAATVTDPKDGHGMLGSTDKETGTSYWIGTQFPSLLTESGRWGLEFNHGSKYWRSITYAEDTNIGSKVATRGNAYEAYFTEYLIEDILSLQLRYTYIDYDYSGSNGFFGSTSGNSMRISDIPTNSAMASQVVDKAQDIRFYLRYRY</sequence>
<evidence type="ECO:0000313" key="4">
    <source>
        <dbReference type="Proteomes" id="UP000593994"/>
    </source>
</evidence>
<evidence type="ECO:0000256" key="2">
    <source>
        <dbReference type="SAM" id="SignalP"/>
    </source>
</evidence>
<feature type="region of interest" description="Disordered" evidence="1">
    <location>
        <begin position="42"/>
        <end position="87"/>
    </location>
</feature>
<feature type="compositionally biased region" description="Acidic residues" evidence="1">
    <location>
        <begin position="69"/>
        <end position="87"/>
    </location>
</feature>
<gene>
    <name evidence="3" type="ORF">HUE88_01350</name>
</gene>
<name>A0A7S7LVX4_9BACT</name>
<evidence type="ECO:0000256" key="1">
    <source>
        <dbReference type="SAM" id="MobiDB-lite"/>
    </source>
</evidence>
<dbReference type="RefSeq" id="WP_194370353.1">
    <property type="nucleotide sequence ID" value="NZ_CP054492.1"/>
</dbReference>
<dbReference type="InterPro" id="IPR021803">
    <property type="entry name" value="DUF3373"/>
</dbReference>
<evidence type="ECO:0000313" key="3">
    <source>
        <dbReference type="EMBL" id="QOY52370.1"/>
    </source>
</evidence>
<feature type="chain" id="PRO_5032368255" evidence="2">
    <location>
        <begin position="22"/>
        <end position="524"/>
    </location>
</feature>
<dbReference type="Proteomes" id="UP000593994">
    <property type="component" value="Chromosome"/>
</dbReference>
<organism evidence="3 4">
    <name type="scientific">Candidatus Sulfurimonas baltica</name>
    <dbReference type="NCBI Taxonomy" id="2740404"/>
    <lineage>
        <taxon>Bacteria</taxon>
        <taxon>Pseudomonadati</taxon>
        <taxon>Campylobacterota</taxon>
        <taxon>Epsilonproteobacteria</taxon>
        <taxon>Campylobacterales</taxon>
        <taxon>Sulfurimonadaceae</taxon>
        <taxon>Sulfurimonas</taxon>
    </lineage>
</organism>
<keyword evidence="4" id="KW-1185">Reference proteome</keyword>
<dbReference type="EMBL" id="CP054492">
    <property type="protein sequence ID" value="QOY52370.1"/>
    <property type="molecule type" value="Genomic_DNA"/>
</dbReference>
<dbReference type="AlphaFoldDB" id="A0A7S7LVX4"/>